<proteinExistence type="predicted"/>
<dbReference type="EMBL" id="FOMJ01000001">
    <property type="protein sequence ID" value="SFD08255.1"/>
    <property type="molecule type" value="Genomic_DNA"/>
</dbReference>
<dbReference type="Proteomes" id="UP000198611">
    <property type="component" value="Unassembled WGS sequence"/>
</dbReference>
<accession>A0A1I1PEQ9</accession>
<keyword evidence="3" id="KW-1185">Reference proteome</keyword>
<dbReference type="PANTHER" id="PTHR14136">
    <property type="entry name" value="BTB_POZ DOMAIN-CONTAINING PROTEIN KCTD9"/>
    <property type="match status" value="1"/>
</dbReference>
<keyword evidence="1" id="KW-0472">Membrane</keyword>
<dbReference type="Gene3D" id="2.160.20.80">
    <property type="entry name" value="E3 ubiquitin-protein ligase SopA"/>
    <property type="match status" value="1"/>
</dbReference>
<dbReference type="AlphaFoldDB" id="A0A1I1PEQ9"/>
<name>A0A1I1PEQ9_9GAMM</name>
<evidence type="ECO:0000256" key="1">
    <source>
        <dbReference type="SAM" id="Phobius"/>
    </source>
</evidence>
<dbReference type="OrthoDB" id="7304622at2"/>
<protein>
    <submittedName>
        <fullName evidence="2">Pentapeptide repeat-containing protein</fullName>
    </submittedName>
</protein>
<dbReference type="PANTHER" id="PTHR14136:SF17">
    <property type="entry name" value="BTB_POZ DOMAIN-CONTAINING PROTEIN KCTD9"/>
    <property type="match status" value="1"/>
</dbReference>
<evidence type="ECO:0000313" key="2">
    <source>
        <dbReference type="EMBL" id="SFD08255.1"/>
    </source>
</evidence>
<organism evidence="2 3">
    <name type="scientific">Thiohalospira halophila DSM 15071</name>
    <dbReference type="NCBI Taxonomy" id="1123397"/>
    <lineage>
        <taxon>Bacteria</taxon>
        <taxon>Pseudomonadati</taxon>
        <taxon>Pseudomonadota</taxon>
        <taxon>Gammaproteobacteria</taxon>
        <taxon>Thiohalospirales</taxon>
        <taxon>Thiohalospiraceae</taxon>
        <taxon>Thiohalospira</taxon>
    </lineage>
</organism>
<keyword evidence="1" id="KW-0812">Transmembrane</keyword>
<dbReference type="InterPro" id="IPR051082">
    <property type="entry name" value="Pentapeptide-BTB/POZ_domain"/>
</dbReference>
<dbReference type="InterPro" id="IPR001646">
    <property type="entry name" value="5peptide_repeat"/>
</dbReference>
<dbReference type="SUPFAM" id="SSF141571">
    <property type="entry name" value="Pentapeptide repeat-like"/>
    <property type="match status" value="1"/>
</dbReference>
<keyword evidence="1" id="KW-1133">Transmembrane helix</keyword>
<feature type="transmembrane region" description="Helical" evidence="1">
    <location>
        <begin position="121"/>
        <end position="142"/>
    </location>
</feature>
<dbReference type="Pfam" id="PF00805">
    <property type="entry name" value="Pentapeptide"/>
    <property type="match status" value="1"/>
</dbReference>
<dbReference type="STRING" id="1123397.SAMN05660831_00751"/>
<dbReference type="RefSeq" id="WP_093427376.1">
    <property type="nucleotide sequence ID" value="NZ_FOMJ01000001.1"/>
</dbReference>
<gene>
    <name evidence="2" type="ORF">SAMN05660831_00751</name>
</gene>
<sequence length="283" mass="31028">MEHPIWYLWRDGVAEGPFPAGQIQRWILLGRVRREDSVSPDGEEWGRVDDWADELVPEVLQADLSDPYNLQRLEAARRWADERVEHDPASFEVERREEVGPARQRMRALHRQAFGEKGNRGVWRIGVAAAVVAGIIGLAWWASPRDEPPTPDCAAAPAPGVDWSYCDRAGAELIGKDLSGSRMRETGLQRADLRGANLEGADLSFALMGGADLAGANLRGARLFGTDLRGVRLNRARVAGANMAYANLRGARLERVDLSGVPLGNAIWVDGRTCAPESVGECD</sequence>
<evidence type="ECO:0000313" key="3">
    <source>
        <dbReference type="Proteomes" id="UP000198611"/>
    </source>
</evidence>
<reference evidence="2 3" key="1">
    <citation type="submission" date="2016-10" db="EMBL/GenBank/DDBJ databases">
        <authorList>
            <person name="de Groot N.N."/>
        </authorList>
    </citation>
    <scope>NUCLEOTIDE SEQUENCE [LARGE SCALE GENOMIC DNA]</scope>
    <source>
        <strain evidence="2 3">HL3</strain>
    </source>
</reference>